<evidence type="ECO:0000313" key="15">
    <source>
        <dbReference type="EMBL" id="GFF52606.1"/>
    </source>
</evidence>
<evidence type="ECO:0000256" key="10">
    <source>
        <dbReference type="ARBA" id="ARBA00023242"/>
    </source>
</evidence>
<feature type="region of interest" description="Disordered" evidence="13">
    <location>
        <begin position="310"/>
        <end position="341"/>
    </location>
</feature>
<dbReference type="Gene3D" id="1.10.10.10">
    <property type="entry name" value="Winged helix-like DNA-binding domain superfamily/Winged helix DNA-binding domain"/>
    <property type="match status" value="1"/>
</dbReference>
<dbReference type="GO" id="GO:0005737">
    <property type="term" value="C:cytoplasm"/>
    <property type="evidence" value="ECO:0007669"/>
    <property type="project" value="UniProtKB-SubCell"/>
</dbReference>
<feature type="compositionally biased region" description="Basic residues" evidence="13">
    <location>
        <begin position="311"/>
        <end position="321"/>
    </location>
</feature>
<evidence type="ECO:0000256" key="8">
    <source>
        <dbReference type="ARBA" id="ARBA00023125"/>
    </source>
</evidence>
<dbReference type="AlphaFoldDB" id="A0A8H3S7E1"/>
<sequence length="439" mass="48670">MVHSIPSCHLPGNNFDQGAYHHYSSRLSQSSSPSSDGSFAENPDDSNPCSIGWVNSGSSSPETLETAFTFPDPWALNTTQVYPLSGSTSPLEAPKDGNLYLFSYCDEGMSRTMAPYSRPDQADIQFGYPRVTESSSDWIQRVEGHGRNGPDSQIYLTPSPPAEPFPQQSETMHTTSSPQTRSATSSNSSQHVDRERTEIQRETERAETEKNPISDDSAPTDLPYSHLIAEALKTAPDRKRTLQEIYSWFEQNTSKGRDQRSKGWQNSIRHNLSMNAGFEAVRVESHNGKKAMNYWRLTDEAYTKGIQSTTRYRKQANHKRPLGSDTPAPQRQRSGANGGKATKIAAKYRGQVFLMTGGQQDAAQRERLYLHPAPLQQQLPSQMGNHFPYLRTATSVATTVSPTRASGPATLMHRPSAEQYNLASVIGCTEAPSLYPYVL</sequence>
<dbReference type="Pfam" id="PF00250">
    <property type="entry name" value="Forkhead"/>
    <property type="match status" value="1"/>
</dbReference>
<keyword evidence="9" id="KW-0804">Transcription</keyword>
<dbReference type="SUPFAM" id="SSF46785">
    <property type="entry name" value="Winged helix' DNA-binding domain"/>
    <property type="match status" value="1"/>
</dbReference>
<dbReference type="FunFam" id="1.10.10.10:FF:000522">
    <property type="entry name" value="Forkhead domain protein"/>
    <property type="match status" value="1"/>
</dbReference>
<proteinExistence type="predicted"/>
<comment type="caution">
    <text evidence="15">The sequence shown here is derived from an EMBL/GenBank/DDBJ whole genome shotgun (WGS) entry which is preliminary data.</text>
</comment>
<feature type="region of interest" description="Disordered" evidence="13">
    <location>
        <begin position="141"/>
        <end position="221"/>
    </location>
</feature>
<dbReference type="EMBL" id="BLKC01000097">
    <property type="protein sequence ID" value="GFF52606.1"/>
    <property type="molecule type" value="Genomic_DNA"/>
</dbReference>
<evidence type="ECO:0000256" key="3">
    <source>
        <dbReference type="ARBA" id="ARBA00022473"/>
    </source>
</evidence>
<dbReference type="SMART" id="SM00339">
    <property type="entry name" value="FH"/>
    <property type="match status" value="1"/>
</dbReference>
<evidence type="ECO:0000256" key="13">
    <source>
        <dbReference type="SAM" id="MobiDB-lite"/>
    </source>
</evidence>
<feature type="compositionally biased region" description="Polar residues" evidence="13">
    <location>
        <begin position="166"/>
        <end position="190"/>
    </location>
</feature>
<evidence type="ECO:0000313" key="16">
    <source>
        <dbReference type="Proteomes" id="UP000465221"/>
    </source>
</evidence>
<dbReference type="PANTHER" id="PTHR45767">
    <property type="entry name" value="FORKHEAD BOX PROTEIN O"/>
    <property type="match status" value="1"/>
</dbReference>
<accession>A0A8H3S7E1</accession>
<keyword evidence="3" id="KW-0217">Developmental protein</keyword>
<evidence type="ECO:0000256" key="2">
    <source>
        <dbReference type="ARBA" id="ARBA00004496"/>
    </source>
</evidence>
<dbReference type="Proteomes" id="UP000465221">
    <property type="component" value="Unassembled WGS sequence"/>
</dbReference>
<gene>
    <name evidence="15" type="ORF">IFM46972_09577</name>
</gene>
<feature type="DNA-binding region" description="Fork-head" evidence="12">
    <location>
        <begin position="219"/>
        <end position="316"/>
    </location>
</feature>
<name>A0A8H3S7E1_9EURO</name>
<evidence type="ECO:0000256" key="4">
    <source>
        <dbReference type="ARBA" id="ARBA00022490"/>
    </source>
</evidence>
<dbReference type="GO" id="GO:0005634">
    <property type="term" value="C:nucleus"/>
    <property type="evidence" value="ECO:0007669"/>
    <property type="project" value="UniProtKB-SubCell"/>
</dbReference>
<comment type="subcellular location">
    <subcellularLocation>
        <location evidence="2">Cytoplasm</location>
    </subcellularLocation>
    <subcellularLocation>
        <location evidence="1 12">Nucleus</location>
    </subcellularLocation>
</comment>
<feature type="domain" description="Fork-head" evidence="14">
    <location>
        <begin position="219"/>
        <end position="316"/>
    </location>
</feature>
<dbReference type="InterPro" id="IPR036390">
    <property type="entry name" value="WH_DNA-bd_sf"/>
</dbReference>
<protein>
    <recommendedName>
        <fullName evidence="11">Forkhead box protein O</fullName>
    </recommendedName>
</protein>
<dbReference type="InterPro" id="IPR001766">
    <property type="entry name" value="Fork_head_dom"/>
</dbReference>
<keyword evidence="7" id="KW-0805">Transcription regulation</keyword>
<feature type="compositionally biased region" description="Basic and acidic residues" evidence="13">
    <location>
        <begin position="191"/>
        <end position="213"/>
    </location>
</feature>
<evidence type="ECO:0000256" key="11">
    <source>
        <dbReference type="ARBA" id="ARBA00039893"/>
    </source>
</evidence>
<organism evidence="15 16">
    <name type="scientific">Aspergillus udagawae</name>
    <dbReference type="NCBI Taxonomy" id="91492"/>
    <lineage>
        <taxon>Eukaryota</taxon>
        <taxon>Fungi</taxon>
        <taxon>Dikarya</taxon>
        <taxon>Ascomycota</taxon>
        <taxon>Pezizomycotina</taxon>
        <taxon>Eurotiomycetes</taxon>
        <taxon>Eurotiomycetidae</taxon>
        <taxon>Eurotiales</taxon>
        <taxon>Aspergillaceae</taxon>
        <taxon>Aspergillus</taxon>
        <taxon>Aspergillus subgen. Fumigati</taxon>
    </lineage>
</organism>
<dbReference type="InterPro" id="IPR036388">
    <property type="entry name" value="WH-like_DNA-bd_sf"/>
</dbReference>
<reference evidence="15 16" key="1">
    <citation type="submission" date="2020-01" db="EMBL/GenBank/DDBJ databases">
        <title>Draft genome sequence of Aspergillus udagawae IFM 46972.</title>
        <authorList>
            <person name="Takahashi H."/>
            <person name="Yaguchi T."/>
        </authorList>
    </citation>
    <scope>NUCLEOTIDE SEQUENCE [LARGE SCALE GENOMIC DNA]</scope>
    <source>
        <strain evidence="15 16">IFM 46972</strain>
    </source>
</reference>
<feature type="region of interest" description="Disordered" evidence="13">
    <location>
        <begin position="25"/>
        <end position="58"/>
    </location>
</feature>
<evidence type="ECO:0000259" key="14">
    <source>
        <dbReference type="PROSITE" id="PS50039"/>
    </source>
</evidence>
<evidence type="ECO:0000256" key="7">
    <source>
        <dbReference type="ARBA" id="ARBA00023015"/>
    </source>
</evidence>
<keyword evidence="8 12" id="KW-0238">DNA-binding</keyword>
<dbReference type="PROSITE" id="PS50039">
    <property type="entry name" value="FORK_HEAD_3"/>
    <property type="match status" value="1"/>
</dbReference>
<dbReference type="GO" id="GO:0000981">
    <property type="term" value="F:DNA-binding transcription factor activity, RNA polymerase II-specific"/>
    <property type="evidence" value="ECO:0007669"/>
    <property type="project" value="TreeGrafter"/>
</dbReference>
<evidence type="ECO:0000256" key="6">
    <source>
        <dbReference type="ARBA" id="ARBA00022604"/>
    </source>
</evidence>
<evidence type="ECO:0000256" key="9">
    <source>
        <dbReference type="ARBA" id="ARBA00023163"/>
    </source>
</evidence>
<evidence type="ECO:0000256" key="12">
    <source>
        <dbReference type="PROSITE-ProRule" id="PRU00089"/>
    </source>
</evidence>
<evidence type="ECO:0000256" key="1">
    <source>
        <dbReference type="ARBA" id="ARBA00004123"/>
    </source>
</evidence>
<keyword evidence="10 12" id="KW-0539">Nucleus</keyword>
<dbReference type="InterPro" id="IPR030456">
    <property type="entry name" value="TF_fork_head_CS_2"/>
</dbReference>
<dbReference type="PROSITE" id="PS00658">
    <property type="entry name" value="FORK_HEAD_2"/>
    <property type="match status" value="1"/>
</dbReference>
<dbReference type="GO" id="GO:0000978">
    <property type="term" value="F:RNA polymerase II cis-regulatory region sequence-specific DNA binding"/>
    <property type="evidence" value="ECO:0007669"/>
    <property type="project" value="TreeGrafter"/>
</dbReference>
<dbReference type="PANTHER" id="PTHR45767:SF2">
    <property type="entry name" value="FORKHEAD BOX PROTEIN O"/>
    <property type="match status" value="1"/>
</dbReference>
<evidence type="ECO:0000256" key="5">
    <source>
        <dbReference type="ARBA" id="ARBA00022553"/>
    </source>
</evidence>
<keyword evidence="5" id="KW-0597">Phosphoprotein</keyword>
<feature type="compositionally biased region" description="Low complexity" evidence="13">
    <location>
        <begin position="25"/>
        <end position="38"/>
    </location>
</feature>
<keyword evidence="6" id="KW-0341">Growth regulation</keyword>
<feature type="compositionally biased region" description="Polar residues" evidence="13">
    <location>
        <begin position="45"/>
        <end position="58"/>
    </location>
</feature>
<keyword evidence="4" id="KW-0963">Cytoplasm</keyword>